<dbReference type="InterPro" id="IPR006966">
    <property type="entry name" value="Peroxin-3"/>
</dbReference>
<sequence length="634" mass="68872">MFTAVKSFVSERRRGFTKAAAIAGGVYVVRGYVRDRLDEVKDRLEQERMARDNLKRRFIQTQDDVSFTVHALLQTLTDQILADMDVEGITLELQTRSKARHAARLAPQPPSESEDSASLASSIHVVQSREHEQHEDRDSARAISVSSVSALYHEDASSSTSDMASLGHSWVDASGSTTSGSASGSPQQPPRPALDATHTHEQHAPADTLAPPLGHRSPGSSVADSGLSDSMMSASITSDSSAAPHSNVKTAAELWNEVKILALTRTLTTLYATTLLALLTSTQLTLLARHKYVSSIRQLERDERINEALQSQFSLTSLLLSSVTGRGVEDLLSGDIALLEEGHGEGEGWISEDVESRFLTLSWWILHVGWKDVAERVRRAVEDVFEGVSLKSKLAPIDLHRLVTEVRRRVEHEVTFEGIEKRVDFLSSLLPPTPETVQHVLTQGGLPSHPLVHPLHPRPYDLLEFDDELLSASQGSFSHVSHMSYSYSNASDVPAWTNTDALGAPHAHHPQAASPWHPGAHQHQHHAAFNLLVAETRAVLASADFARVLAVCLDRATEVLFDGLEVAVFGPSAAAAATEANRVRLAGMLPGLAKWSREIGVGVPCVLVDGVLGATEVRALSAIVFARFEEEGAH</sequence>
<dbReference type="OrthoDB" id="45930at2759"/>
<gene>
    <name evidence="2" type="ORF">DXG03_003591</name>
</gene>
<comment type="caution">
    <text evidence="2">The sequence shown here is derived from an EMBL/GenBank/DDBJ whole genome shotgun (WGS) entry which is preliminary data.</text>
</comment>
<dbReference type="PANTHER" id="PTHR28080:SF1">
    <property type="entry name" value="PEROXISOMAL BIOGENESIS FACTOR 3"/>
    <property type="match status" value="1"/>
</dbReference>
<feature type="compositionally biased region" description="Low complexity" evidence="1">
    <location>
        <begin position="173"/>
        <end position="185"/>
    </location>
</feature>
<keyword evidence="3" id="KW-1185">Reference proteome</keyword>
<reference evidence="2" key="2">
    <citation type="submission" date="2021-10" db="EMBL/GenBank/DDBJ databases">
        <title>Phylogenomics reveals ancestral predisposition of the termite-cultivated fungus Termitomyces towards a domesticated lifestyle.</title>
        <authorList>
            <person name="Auxier B."/>
            <person name="Grum-Grzhimaylo A."/>
            <person name="Cardenas M.E."/>
            <person name="Lodge J.D."/>
            <person name="Laessoe T."/>
            <person name="Pedersen O."/>
            <person name="Smith M.E."/>
            <person name="Kuyper T.W."/>
            <person name="Franco-Molano E.A."/>
            <person name="Baroni T.J."/>
            <person name="Aanen D.K."/>
        </authorList>
    </citation>
    <scope>NUCLEOTIDE SEQUENCE</scope>
    <source>
        <strain evidence="2">AP01</strain>
        <tissue evidence="2">Mycelium</tissue>
    </source>
</reference>
<dbReference type="GO" id="GO:0030674">
    <property type="term" value="F:protein-macromolecule adaptor activity"/>
    <property type="evidence" value="ECO:0007669"/>
    <property type="project" value="TreeGrafter"/>
</dbReference>
<evidence type="ECO:0000313" key="3">
    <source>
        <dbReference type="Proteomes" id="UP000775547"/>
    </source>
</evidence>
<feature type="compositionally biased region" description="Basic and acidic residues" evidence="1">
    <location>
        <begin position="127"/>
        <end position="140"/>
    </location>
</feature>
<dbReference type="GO" id="GO:0005778">
    <property type="term" value="C:peroxisomal membrane"/>
    <property type="evidence" value="ECO:0007669"/>
    <property type="project" value="InterPro"/>
</dbReference>
<protein>
    <recommendedName>
        <fullName evidence="4">Peroxin-3</fullName>
    </recommendedName>
</protein>
<feature type="compositionally biased region" description="Low complexity" evidence="1">
    <location>
        <begin position="228"/>
        <end position="243"/>
    </location>
</feature>
<feature type="region of interest" description="Disordered" evidence="1">
    <location>
        <begin position="171"/>
        <end position="245"/>
    </location>
</feature>
<evidence type="ECO:0008006" key="4">
    <source>
        <dbReference type="Google" id="ProtNLM"/>
    </source>
</evidence>
<proteinExistence type="predicted"/>
<name>A0A9P7KAP6_9AGAR</name>
<dbReference type="EMBL" id="JABCKV010000215">
    <property type="protein sequence ID" value="KAG5642120.1"/>
    <property type="molecule type" value="Genomic_DNA"/>
</dbReference>
<dbReference type="GO" id="GO:0045046">
    <property type="term" value="P:protein import into peroxisome membrane"/>
    <property type="evidence" value="ECO:0007669"/>
    <property type="project" value="TreeGrafter"/>
</dbReference>
<dbReference type="AlphaFoldDB" id="A0A9P7KAP6"/>
<feature type="region of interest" description="Disordered" evidence="1">
    <location>
        <begin position="100"/>
        <end position="141"/>
    </location>
</feature>
<evidence type="ECO:0000313" key="2">
    <source>
        <dbReference type="EMBL" id="KAG5642120.1"/>
    </source>
</evidence>
<organism evidence="2 3">
    <name type="scientific">Asterophora parasitica</name>
    <dbReference type="NCBI Taxonomy" id="117018"/>
    <lineage>
        <taxon>Eukaryota</taxon>
        <taxon>Fungi</taxon>
        <taxon>Dikarya</taxon>
        <taxon>Basidiomycota</taxon>
        <taxon>Agaricomycotina</taxon>
        <taxon>Agaricomycetes</taxon>
        <taxon>Agaricomycetidae</taxon>
        <taxon>Agaricales</taxon>
        <taxon>Tricholomatineae</taxon>
        <taxon>Lyophyllaceae</taxon>
        <taxon>Asterophora</taxon>
    </lineage>
</organism>
<dbReference type="Pfam" id="PF04882">
    <property type="entry name" value="Peroxin-3"/>
    <property type="match status" value="1"/>
</dbReference>
<accession>A0A9P7KAP6</accession>
<reference evidence="2" key="1">
    <citation type="submission" date="2020-07" db="EMBL/GenBank/DDBJ databases">
        <authorList>
            <person name="Nieuwenhuis M."/>
            <person name="Van De Peppel L.J.J."/>
        </authorList>
    </citation>
    <scope>NUCLEOTIDE SEQUENCE</scope>
    <source>
        <strain evidence="2">AP01</strain>
        <tissue evidence="2">Mycelium</tissue>
    </source>
</reference>
<evidence type="ECO:0000256" key="1">
    <source>
        <dbReference type="SAM" id="MobiDB-lite"/>
    </source>
</evidence>
<dbReference type="Proteomes" id="UP000775547">
    <property type="component" value="Unassembled WGS sequence"/>
</dbReference>
<dbReference type="PANTHER" id="PTHR28080">
    <property type="entry name" value="PEROXISOMAL BIOGENESIS FACTOR 3"/>
    <property type="match status" value="1"/>
</dbReference>